<accession>A0A7Z9BL89</accession>
<dbReference type="RefSeq" id="WP_083619269.1">
    <property type="nucleotide sequence ID" value="NZ_LR734855.1"/>
</dbReference>
<dbReference type="EMBL" id="CZCU02000111">
    <property type="protein sequence ID" value="VXD15131.1"/>
    <property type="molecule type" value="Genomic_DNA"/>
</dbReference>
<evidence type="ECO:0000313" key="1">
    <source>
        <dbReference type="EMBL" id="VXD15131.1"/>
    </source>
</evidence>
<proteinExistence type="predicted"/>
<organism evidence="1 2">
    <name type="scientific">Planktothrix serta PCC 8927</name>
    <dbReference type="NCBI Taxonomy" id="671068"/>
    <lineage>
        <taxon>Bacteria</taxon>
        <taxon>Bacillati</taxon>
        <taxon>Cyanobacteriota</taxon>
        <taxon>Cyanophyceae</taxon>
        <taxon>Oscillatoriophycideae</taxon>
        <taxon>Oscillatoriales</taxon>
        <taxon>Microcoleaceae</taxon>
        <taxon>Planktothrix</taxon>
    </lineage>
</organism>
<dbReference type="OrthoDB" id="480969at2"/>
<dbReference type="Pfam" id="PF12974">
    <property type="entry name" value="Phosphonate-bd"/>
    <property type="match status" value="1"/>
</dbReference>
<dbReference type="PROSITE" id="PS51257">
    <property type="entry name" value="PROKAR_LIPOPROTEIN"/>
    <property type="match status" value="1"/>
</dbReference>
<dbReference type="PANTHER" id="PTHR35841">
    <property type="entry name" value="PHOSPHONATES-BINDING PERIPLASMIC PROTEIN"/>
    <property type="match status" value="1"/>
</dbReference>
<name>A0A7Z9BL89_9CYAN</name>
<protein>
    <submittedName>
        <fullName evidence="1">Uncharacterized protein</fullName>
    </submittedName>
</protein>
<gene>
    <name evidence="1" type="ORF">PL8927_380057</name>
</gene>
<evidence type="ECO:0000313" key="2">
    <source>
        <dbReference type="Proteomes" id="UP000184550"/>
    </source>
</evidence>
<reference evidence="1" key="1">
    <citation type="submission" date="2019-10" db="EMBL/GenBank/DDBJ databases">
        <authorList>
            <consortium name="Genoscope - CEA"/>
            <person name="William W."/>
        </authorList>
    </citation>
    <scope>NUCLEOTIDE SEQUENCE [LARGE SCALE GENOMIC DNA]</scope>
    <source>
        <strain evidence="1">BBR_PRJEB10992</strain>
    </source>
</reference>
<sequence>MFSRKLVSFIVLSFVVLGLSIVGGCNPSPSNQWGKITLGIVSYETGKQSLQQYQPFQDYLAQQTQTIVEVEPAFSELQAVDQVKRQAWSVVFAPPGLAAIAIHDAKYTPIFPLQSLKNYAVIIVKQESSMKILKNLSNKKIALGQPGSLTGYYLPLYDLYGLTLAEIQFAPTPKMALDWLAMGKVDAIAVSENQFLEYVPQLKSSPFRILHKSRPIPSGSVLFAPTFNPQQQQNLKTILQEAPPNLIEQAGYLPHTQPNDYQQLIQFIEKVKPLEGKLRNTPVILTAN</sequence>
<dbReference type="Gene3D" id="3.40.190.10">
    <property type="entry name" value="Periplasmic binding protein-like II"/>
    <property type="match status" value="2"/>
</dbReference>
<comment type="caution">
    <text evidence="1">The sequence shown here is derived from an EMBL/GenBank/DDBJ whole genome shotgun (WGS) entry which is preliminary data.</text>
</comment>
<keyword evidence="2" id="KW-1185">Reference proteome</keyword>
<dbReference type="SUPFAM" id="SSF53850">
    <property type="entry name" value="Periplasmic binding protein-like II"/>
    <property type="match status" value="1"/>
</dbReference>
<dbReference type="PANTHER" id="PTHR35841:SF1">
    <property type="entry name" value="PHOSPHONATES-BINDING PERIPLASMIC PROTEIN"/>
    <property type="match status" value="1"/>
</dbReference>
<dbReference type="Proteomes" id="UP000184550">
    <property type="component" value="Unassembled WGS sequence"/>
</dbReference>
<dbReference type="AlphaFoldDB" id="A0A7Z9BL89"/>